<accession>A0AAW5R1D9</accession>
<dbReference type="Gene3D" id="3.30.2010.10">
    <property type="entry name" value="Metalloproteases ('zincins'), catalytic domain"/>
    <property type="match status" value="1"/>
</dbReference>
<proteinExistence type="predicted"/>
<evidence type="ECO:0000256" key="3">
    <source>
        <dbReference type="ARBA" id="ARBA00022723"/>
    </source>
</evidence>
<organism evidence="9 10">
    <name type="scientific">Microbaculum marinisediminis</name>
    <dbReference type="NCBI Taxonomy" id="2931392"/>
    <lineage>
        <taxon>Bacteria</taxon>
        <taxon>Pseudomonadati</taxon>
        <taxon>Pseudomonadota</taxon>
        <taxon>Alphaproteobacteria</taxon>
        <taxon>Hyphomicrobiales</taxon>
        <taxon>Tepidamorphaceae</taxon>
        <taxon>Microbaculum</taxon>
    </lineage>
</organism>
<dbReference type="CDD" id="cd07324">
    <property type="entry name" value="M48C_Oma1-like"/>
    <property type="match status" value="1"/>
</dbReference>
<dbReference type="GO" id="GO:0051603">
    <property type="term" value="P:proteolysis involved in protein catabolic process"/>
    <property type="evidence" value="ECO:0007669"/>
    <property type="project" value="TreeGrafter"/>
</dbReference>
<feature type="repeat" description="TPR" evidence="7">
    <location>
        <begin position="352"/>
        <end position="385"/>
    </location>
</feature>
<dbReference type="InterPro" id="IPR001915">
    <property type="entry name" value="Peptidase_M48"/>
</dbReference>
<dbReference type="InterPro" id="IPR051156">
    <property type="entry name" value="Mito/Outer_Membr_Metalloprot"/>
</dbReference>
<dbReference type="Proteomes" id="UP001320898">
    <property type="component" value="Unassembled WGS sequence"/>
</dbReference>
<dbReference type="Gene3D" id="1.25.40.10">
    <property type="entry name" value="Tetratricopeptide repeat domain"/>
    <property type="match status" value="1"/>
</dbReference>
<comment type="caution">
    <text evidence="9">The sequence shown here is derived from an EMBL/GenBank/DDBJ whole genome shotgun (WGS) entry which is preliminary data.</text>
</comment>
<evidence type="ECO:0000259" key="8">
    <source>
        <dbReference type="Pfam" id="PF01435"/>
    </source>
</evidence>
<reference evidence="9 10" key="1">
    <citation type="submission" date="2022-04" db="EMBL/GenBank/DDBJ databases">
        <authorList>
            <person name="Ye Y.-Q."/>
            <person name="Du Z.-J."/>
        </authorList>
    </citation>
    <scope>NUCLEOTIDE SEQUENCE [LARGE SCALE GENOMIC DNA]</scope>
    <source>
        <strain evidence="9 10">A6E488</strain>
    </source>
</reference>
<evidence type="ECO:0000256" key="5">
    <source>
        <dbReference type="ARBA" id="ARBA00022833"/>
    </source>
</evidence>
<dbReference type="GO" id="GO:0004222">
    <property type="term" value="F:metalloendopeptidase activity"/>
    <property type="evidence" value="ECO:0007669"/>
    <property type="project" value="InterPro"/>
</dbReference>
<evidence type="ECO:0000313" key="9">
    <source>
        <dbReference type="EMBL" id="MCT8973135.1"/>
    </source>
</evidence>
<keyword evidence="3" id="KW-0479">Metal-binding</keyword>
<sequence length="491" mass="52369">MANDHPTLAAFMEFRSTMAEKTAKSVAPARRDGRGTGRRCANAVVALATAVSVASMSVMPASAQSIGFIRDAEIEDLLRDYTTPILKAAGVGASAVHIYLVGSTAFNAFVADGRRIFVNSGVLMQAKTPNEVIGVLAHETGHIAGGHLARMRQQLQNAQAISILATLLGAAAMGAGAASGDFGSGAQAGNALMLGGAQIAKRSLLSYQRSEEAAADRSAINYLNATGQSAKGMLTTFAGLADQSMLSAKYADPYAVSHPMPRERVSALERVARESPYFDRNDPPELQRRHDLVRAKLSGYLEHPGTVARRYPKSDKSLAANYARTVSQMRTGDYRAALASADGLIKAMPNNPYFWELKGDLLVKSGKPREAIAPYQKAVALAPNPGLIKVSLGGALVAANDPALLNEGIKYLNGGLQEEPDFVTGYRHLAIAYGRAGRVPEAELATAQEHFKRGDYEMAQRFAQRAKQGLKTGSPAWLRADDILTYKPPRS</sequence>
<comment type="cofactor">
    <cofactor evidence="1">
        <name>Zn(2+)</name>
        <dbReference type="ChEBI" id="CHEBI:29105"/>
    </cofactor>
</comment>
<evidence type="ECO:0000256" key="7">
    <source>
        <dbReference type="PROSITE-ProRule" id="PRU00339"/>
    </source>
</evidence>
<dbReference type="RefSeq" id="WP_261616715.1">
    <property type="nucleotide sequence ID" value="NZ_JALIDZ010000006.1"/>
</dbReference>
<keyword evidence="10" id="KW-1185">Reference proteome</keyword>
<keyword evidence="7" id="KW-0802">TPR repeat</keyword>
<dbReference type="PANTHER" id="PTHR22726">
    <property type="entry name" value="METALLOENDOPEPTIDASE OMA1"/>
    <property type="match status" value="1"/>
</dbReference>
<evidence type="ECO:0000256" key="2">
    <source>
        <dbReference type="ARBA" id="ARBA00022670"/>
    </source>
</evidence>
<keyword evidence="4 9" id="KW-0378">Hydrolase</keyword>
<dbReference type="EMBL" id="JALIDZ010000006">
    <property type="protein sequence ID" value="MCT8973135.1"/>
    <property type="molecule type" value="Genomic_DNA"/>
</dbReference>
<dbReference type="GO" id="GO:0046872">
    <property type="term" value="F:metal ion binding"/>
    <property type="evidence" value="ECO:0007669"/>
    <property type="project" value="UniProtKB-KW"/>
</dbReference>
<dbReference type="Pfam" id="PF13432">
    <property type="entry name" value="TPR_16"/>
    <property type="match status" value="1"/>
</dbReference>
<dbReference type="AlphaFoldDB" id="A0AAW5R1D9"/>
<feature type="domain" description="Peptidase M48" evidence="8">
    <location>
        <begin position="84"/>
        <end position="270"/>
    </location>
</feature>
<evidence type="ECO:0000256" key="6">
    <source>
        <dbReference type="ARBA" id="ARBA00023049"/>
    </source>
</evidence>
<dbReference type="InterPro" id="IPR019734">
    <property type="entry name" value="TPR_rpt"/>
</dbReference>
<name>A0AAW5R1D9_9HYPH</name>
<dbReference type="InterPro" id="IPR011990">
    <property type="entry name" value="TPR-like_helical_dom_sf"/>
</dbReference>
<dbReference type="PROSITE" id="PS50005">
    <property type="entry name" value="TPR"/>
    <property type="match status" value="1"/>
</dbReference>
<keyword evidence="2" id="KW-0645">Protease</keyword>
<evidence type="ECO:0000256" key="1">
    <source>
        <dbReference type="ARBA" id="ARBA00001947"/>
    </source>
</evidence>
<dbReference type="SUPFAM" id="SSF48452">
    <property type="entry name" value="TPR-like"/>
    <property type="match status" value="1"/>
</dbReference>
<evidence type="ECO:0000256" key="4">
    <source>
        <dbReference type="ARBA" id="ARBA00022801"/>
    </source>
</evidence>
<dbReference type="PANTHER" id="PTHR22726:SF1">
    <property type="entry name" value="METALLOENDOPEPTIDASE OMA1, MITOCHONDRIAL"/>
    <property type="match status" value="1"/>
</dbReference>
<keyword evidence="5" id="KW-0862">Zinc</keyword>
<keyword evidence="6 9" id="KW-0482">Metalloprotease</keyword>
<dbReference type="EC" id="3.4.24.-" evidence="9"/>
<dbReference type="GO" id="GO:0016020">
    <property type="term" value="C:membrane"/>
    <property type="evidence" value="ECO:0007669"/>
    <property type="project" value="TreeGrafter"/>
</dbReference>
<protein>
    <submittedName>
        <fullName evidence="9">M48 family metalloprotease</fullName>
        <ecNumber evidence="9">3.4.24.-</ecNumber>
    </submittedName>
</protein>
<gene>
    <name evidence="9" type="ORF">MUB46_14830</name>
</gene>
<evidence type="ECO:0000313" key="10">
    <source>
        <dbReference type="Proteomes" id="UP001320898"/>
    </source>
</evidence>
<dbReference type="Pfam" id="PF01435">
    <property type="entry name" value="Peptidase_M48"/>
    <property type="match status" value="1"/>
</dbReference>